<gene>
    <name evidence="9" type="ORF">B7463_g7375</name>
</gene>
<dbReference type="InterPro" id="IPR007219">
    <property type="entry name" value="XnlR_reg_dom"/>
</dbReference>
<reference evidence="9 10" key="1">
    <citation type="submission" date="2018-05" db="EMBL/GenBank/DDBJ databases">
        <title>Draft genome sequence of Scytalidium lignicola DSM 105466, a ubiquitous saprotrophic fungus.</title>
        <authorList>
            <person name="Buettner E."/>
            <person name="Gebauer A.M."/>
            <person name="Hofrichter M."/>
            <person name="Liers C."/>
            <person name="Kellner H."/>
        </authorList>
    </citation>
    <scope>NUCLEOTIDE SEQUENCE [LARGE SCALE GENOMIC DNA]</scope>
    <source>
        <strain evidence="9 10">DSM 105466</strain>
    </source>
</reference>
<protein>
    <recommendedName>
        <fullName evidence="8">Zn(2)-C6 fungal-type domain-containing protein</fullName>
    </recommendedName>
</protein>
<evidence type="ECO:0000256" key="7">
    <source>
        <dbReference type="ARBA" id="ARBA00023242"/>
    </source>
</evidence>
<dbReference type="SUPFAM" id="SSF57701">
    <property type="entry name" value="Zn2/Cys6 DNA-binding domain"/>
    <property type="match status" value="1"/>
</dbReference>
<comment type="subcellular location">
    <subcellularLocation>
        <location evidence="1">Nucleus</location>
    </subcellularLocation>
</comment>
<accession>A0A3E2H6G1</accession>
<evidence type="ECO:0000256" key="4">
    <source>
        <dbReference type="ARBA" id="ARBA00023015"/>
    </source>
</evidence>
<dbReference type="Pfam" id="PF04082">
    <property type="entry name" value="Fungal_trans"/>
    <property type="match status" value="1"/>
</dbReference>
<dbReference type="AlphaFoldDB" id="A0A3E2H6G1"/>
<dbReference type="GO" id="GO:0000981">
    <property type="term" value="F:DNA-binding transcription factor activity, RNA polymerase II-specific"/>
    <property type="evidence" value="ECO:0007669"/>
    <property type="project" value="InterPro"/>
</dbReference>
<dbReference type="EMBL" id="NCSJ02000144">
    <property type="protein sequence ID" value="RFU28979.1"/>
    <property type="molecule type" value="Genomic_DNA"/>
</dbReference>
<dbReference type="PANTHER" id="PTHR31313">
    <property type="entry name" value="TY1 ENHANCER ACTIVATOR"/>
    <property type="match status" value="1"/>
</dbReference>
<dbReference type="PROSITE" id="PS00463">
    <property type="entry name" value="ZN2_CY6_FUNGAL_1"/>
    <property type="match status" value="1"/>
</dbReference>
<dbReference type="CDD" id="cd12148">
    <property type="entry name" value="fungal_TF_MHR"/>
    <property type="match status" value="1"/>
</dbReference>
<keyword evidence="10" id="KW-1185">Reference proteome</keyword>
<keyword evidence="7" id="KW-0539">Nucleus</keyword>
<evidence type="ECO:0000259" key="8">
    <source>
        <dbReference type="PROSITE" id="PS50048"/>
    </source>
</evidence>
<feature type="domain" description="Zn(2)-C6 fungal-type" evidence="8">
    <location>
        <begin position="27"/>
        <end position="58"/>
    </location>
</feature>
<dbReference type="GO" id="GO:0005634">
    <property type="term" value="C:nucleus"/>
    <property type="evidence" value="ECO:0007669"/>
    <property type="project" value="UniProtKB-SubCell"/>
</dbReference>
<dbReference type="InterPro" id="IPR051615">
    <property type="entry name" value="Transcr_Regulatory_Elem"/>
</dbReference>
<evidence type="ECO:0000256" key="6">
    <source>
        <dbReference type="ARBA" id="ARBA00023163"/>
    </source>
</evidence>
<evidence type="ECO:0000256" key="2">
    <source>
        <dbReference type="ARBA" id="ARBA00022723"/>
    </source>
</evidence>
<keyword evidence="2" id="KW-0479">Metal-binding</keyword>
<sequence>MVAPNNKDMSSDSIPLTRRVSRRYGFSCTNCRRKKIRCNGEKPVCKNCNGRLRATCSYGRPKVTELQLDRAYQQVQRLQEKLDAALGQQKADSAEKQPEAHEELFWSQVSIDDQGTPNYHGSTSRFHAQVAQSETEKLVDLRDQLSVRTRNTELQALYSIAELLKVVWEPLVYKNLDQDPRFSPKTASMLMKIYWTWQHPLHNWVYRPCFFRDMALGGPYYSEFLLMSIFALAARHVDKNNPEYRELAQGEKFLDMAKSLLLAELSQPKPRIPTIQGLLILGGRQCAIGNNSEGWLYTGMFFEAIRMMKDVGLHLNPQKLRRLESLDVADLEARKRLFFGAYIWDKSISICLGRPPTLTEMPQSIDDIFDQFDDLEPWNPVSFADVHHYPQTQCYNTATFKEFCRLGEVISRIYSLVYNKPKDLRSIHDIKDLENKLYRWFRNLPSVLRIDDIAMVEHCPPPHIFTLNILYHTLLILIYRPCLQERNMPHLQQYAETVCSSRSVIINDLFLLYGRTFNYKFMTYLTSYCIYTAATINVYDIKNPRSSSVVPNAAARLSVSLQVLEREALQAPGIHRSIDIIKMQLRTWNSHPTGILPSPQSSSVGHMNFGNDNMVESSASQESLLATLPPSQTVVNVNNDMLSQQVSDDGDFDGIFMGAGGGFQPNAFHWTLDDTWDLDLQFPAE</sequence>
<evidence type="ECO:0000256" key="1">
    <source>
        <dbReference type="ARBA" id="ARBA00004123"/>
    </source>
</evidence>
<feature type="non-terminal residue" evidence="9">
    <location>
        <position position="1"/>
    </location>
</feature>
<dbReference type="OMA" id="CKNCARS"/>
<dbReference type="PANTHER" id="PTHR31313:SF85">
    <property type="entry name" value="ZN(II)2CYS6 TRANSCRIPTION FACTOR (EUROFUNG)"/>
    <property type="match status" value="1"/>
</dbReference>
<dbReference type="PROSITE" id="PS50048">
    <property type="entry name" value="ZN2_CY6_FUNGAL_2"/>
    <property type="match status" value="1"/>
</dbReference>
<dbReference type="CDD" id="cd00067">
    <property type="entry name" value="GAL4"/>
    <property type="match status" value="1"/>
</dbReference>
<keyword evidence="4" id="KW-0805">Transcription regulation</keyword>
<keyword evidence="3" id="KW-0862">Zinc</keyword>
<dbReference type="Pfam" id="PF00172">
    <property type="entry name" value="Zn_clus"/>
    <property type="match status" value="1"/>
</dbReference>
<dbReference type="SMART" id="SM00066">
    <property type="entry name" value="GAL4"/>
    <property type="match status" value="1"/>
</dbReference>
<dbReference type="OrthoDB" id="4161332at2759"/>
<dbReference type="GO" id="GO:0006351">
    <property type="term" value="P:DNA-templated transcription"/>
    <property type="evidence" value="ECO:0007669"/>
    <property type="project" value="InterPro"/>
</dbReference>
<evidence type="ECO:0000313" key="10">
    <source>
        <dbReference type="Proteomes" id="UP000258309"/>
    </source>
</evidence>
<dbReference type="Gene3D" id="4.10.240.10">
    <property type="entry name" value="Zn(2)-C6 fungal-type DNA-binding domain"/>
    <property type="match status" value="1"/>
</dbReference>
<organism evidence="9 10">
    <name type="scientific">Scytalidium lignicola</name>
    <name type="common">Hyphomycete</name>
    <dbReference type="NCBI Taxonomy" id="5539"/>
    <lineage>
        <taxon>Eukaryota</taxon>
        <taxon>Fungi</taxon>
        <taxon>Dikarya</taxon>
        <taxon>Ascomycota</taxon>
        <taxon>Pezizomycotina</taxon>
        <taxon>Leotiomycetes</taxon>
        <taxon>Leotiomycetes incertae sedis</taxon>
        <taxon>Scytalidium</taxon>
    </lineage>
</organism>
<comment type="caution">
    <text evidence="9">The sequence shown here is derived from an EMBL/GenBank/DDBJ whole genome shotgun (WGS) entry which is preliminary data.</text>
</comment>
<dbReference type="InterPro" id="IPR001138">
    <property type="entry name" value="Zn2Cys6_DnaBD"/>
</dbReference>
<evidence type="ECO:0000313" key="9">
    <source>
        <dbReference type="EMBL" id="RFU28979.1"/>
    </source>
</evidence>
<evidence type="ECO:0000256" key="3">
    <source>
        <dbReference type="ARBA" id="ARBA00022833"/>
    </source>
</evidence>
<dbReference type="GO" id="GO:0003677">
    <property type="term" value="F:DNA binding"/>
    <property type="evidence" value="ECO:0007669"/>
    <property type="project" value="UniProtKB-KW"/>
</dbReference>
<dbReference type="STRING" id="5539.A0A3E2H6G1"/>
<keyword evidence="5" id="KW-0238">DNA-binding</keyword>
<dbReference type="InterPro" id="IPR036864">
    <property type="entry name" value="Zn2-C6_fun-type_DNA-bd_sf"/>
</dbReference>
<name>A0A3E2H6G1_SCYLI</name>
<dbReference type="GO" id="GO:0008270">
    <property type="term" value="F:zinc ion binding"/>
    <property type="evidence" value="ECO:0007669"/>
    <property type="project" value="InterPro"/>
</dbReference>
<dbReference type="Proteomes" id="UP000258309">
    <property type="component" value="Unassembled WGS sequence"/>
</dbReference>
<proteinExistence type="predicted"/>
<dbReference type="SMART" id="SM00906">
    <property type="entry name" value="Fungal_trans"/>
    <property type="match status" value="1"/>
</dbReference>
<feature type="non-terminal residue" evidence="9">
    <location>
        <position position="685"/>
    </location>
</feature>
<evidence type="ECO:0000256" key="5">
    <source>
        <dbReference type="ARBA" id="ARBA00023125"/>
    </source>
</evidence>
<keyword evidence="6" id="KW-0804">Transcription</keyword>